<accession>A0A8H3CNP7</accession>
<evidence type="ECO:0000256" key="1">
    <source>
        <dbReference type="SAM" id="Phobius"/>
    </source>
</evidence>
<sequence length="102" mass="11249">MQASAAHLMENPGCPTTIYPLAFAPYLPPFVAETILFILTIYKPLKMSRQAMTPLVSRLILHGTQYYVVVFVTLVFIVLGSLFPQTNHVVNGSGLIVAVWSI</sequence>
<feature type="transmembrane region" description="Helical" evidence="1">
    <location>
        <begin position="26"/>
        <end position="45"/>
    </location>
</feature>
<comment type="caution">
    <text evidence="2">The sequence shown here is derived from an EMBL/GenBank/DDBJ whole genome shotgun (WGS) entry which is preliminary data.</text>
</comment>
<feature type="non-terminal residue" evidence="2">
    <location>
        <position position="1"/>
    </location>
</feature>
<keyword evidence="1" id="KW-0472">Membrane</keyword>
<gene>
    <name evidence="2" type="ORF">RDB_LOCUS110445</name>
</gene>
<reference evidence="2" key="1">
    <citation type="submission" date="2021-01" db="EMBL/GenBank/DDBJ databases">
        <authorList>
            <person name="Kaushik A."/>
        </authorList>
    </citation>
    <scope>NUCLEOTIDE SEQUENCE</scope>
    <source>
        <strain evidence="2">AG3-1AP</strain>
    </source>
</reference>
<name>A0A8H3CNP7_9AGAM</name>
<dbReference type="OrthoDB" id="3229702at2759"/>
<proteinExistence type="predicted"/>
<organism evidence="2 3">
    <name type="scientific">Rhizoctonia solani</name>
    <dbReference type="NCBI Taxonomy" id="456999"/>
    <lineage>
        <taxon>Eukaryota</taxon>
        <taxon>Fungi</taxon>
        <taxon>Dikarya</taxon>
        <taxon>Basidiomycota</taxon>
        <taxon>Agaricomycotina</taxon>
        <taxon>Agaricomycetes</taxon>
        <taxon>Cantharellales</taxon>
        <taxon>Ceratobasidiaceae</taxon>
        <taxon>Rhizoctonia</taxon>
    </lineage>
</organism>
<keyword evidence="1" id="KW-0812">Transmembrane</keyword>
<feature type="transmembrane region" description="Helical" evidence="1">
    <location>
        <begin position="66"/>
        <end position="83"/>
    </location>
</feature>
<dbReference type="AlphaFoldDB" id="A0A8H3CNP7"/>
<dbReference type="EMBL" id="CAJMWV010004041">
    <property type="protein sequence ID" value="CAE6492459.1"/>
    <property type="molecule type" value="Genomic_DNA"/>
</dbReference>
<evidence type="ECO:0000313" key="2">
    <source>
        <dbReference type="EMBL" id="CAE6492459.1"/>
    </source>
</evidence>
<evidence type="ECO:0000313" key="3">
    <source>
        <dbReference type="Proteomes" id="UP000663831"/>
    </source>
</evidence>
<keyword evidence="1" id="KW-1133">Transmembrane helix</keyword>
<dbReference type="Proteomes" id="UP000663831">
    <property type="component" value="Unassembled WGS sequence"/>
</dbReference>
<protein>
    <submittedName>
        <fullName evidence="2">Uncharacterized protein</fullName>
    </submittedName>
</protein>